<keyword evidence="9" id="KW-1185">Reference proteome</keyword>
<evidence type="ECO:0000256" key="4">
    <source>
        <dbReference type="ARBA" id="ARBA00022825"/>
    </source>
</evidence>
<dbReference type="PROSITE" id="PS51892">
    <property type="entry name" value="SUBTILASE"/>
    <property type="match status" value="1"/>
</dbReference>
<feature type="region of interest" description="Disordered" evidence="6">
    <location>
        <begin position="196"/>
        <end position="234"/>
    </location>
</feature>
<dbReference type="InterPro" id="IPR000209">
    <property type="entry name" value="Peptidase_S8/S53_dom"/>
</dbReference>
<evidence type="ECO:0000256" key="3">
    <source>
        <dbReference type="ARBA" id="ARBA00022801"/>
    </source>
</evidence>
<accession>C1AD56</accession>
<dbReference type="PROSITE" id="PS00138">
    <property type="entry name" value="SUBTILASE_SER"/>
    <property type="match status" value="1"/>
</dbReference>
<protein>
    <submittedName>
        <fullName evidence="8">Putative serine peptidase</fullName>
    </submittedName>
</protein>
<dbReference type="AlphaFoldDB" id="C1AD56"/>
<dbReference type="HOGENOM" id="CLU_018485_1_0_0"/>
<dbReference type="STRING" id="379066.GAU_3391"/>
<evidence type="ECO:0000256" key="5">
    <source>
        <dbReference type="PROSITE-ProRule" id="PRU01240"/>
    </source>
</evidence>
<dbReference type="InterPro" id="IPR036852">
    <property type="entry name" value="Peptidase_S8/S53_dom_sf"/>
</dbReference>
<feature type="active site" description="Charge relay system" evidence="5">
    <location>
        <position position="527"/>
    </location>
</feature>
<dbReference type="PANTHER" id="PTHR43806">
    <property type="entry name" value="PEPTIDASE S8"/>
    <property type="match status" value="1"/>
</dbReference>
<dbReference type="InterPro" id="IPR050131">
    <property type="entry name" value="Peptidase_S8_subtilisin-like"/>
</dbReference>
<feature type="active site" description="Charge relay system" evidence="5">
    <location>
        <position position="169"/>
    </location>
</feature>
<feature type="compositionally biased region" description="Basic and acidic residues" evidence="6">
    <location>
        <begin position="473"/>
        <end position="487"/>
    </location>
</feature>
<dbReference type="CDD" id="cd07487">
    <property type="entry name" value="Peptidases_S8_1"/>
    <property type="match status" value="1"/>
</dbReference>
<dbReference type="RefSeq" id="WP_015895202.1">
    <property type="nucleotide sequence ID" value="NC_012489.1"/>
</dbReference>
<evidence type="ECO:0000313" key="8">
    <source>
        <dbReference type="EMBL" id="BAH40433.1"/>
    </source>
</evidence>
<dbReference type="EMBL" id="AP009153">
    <property type="protein sequence ID" value="BAH40433.1"/>
    <property type="molecule type" value="Genomic_DNA"/>
</dbReference>
<evidence type="ECO:0000256" key="1">
    <source>
        <dbReference type="ARBA" id="ARBA00011073"/>
    </source>
</evidence>
<evidence type="ECO:0000313" key="9">
    <source>
        <dbReference type="Proteomes" id="UP000002209"/>
    </source>
</evidence>
<gene>
    <name evidence="8" type="ordered locus">GAU_3391</name>
</gene>
<dbReference type="InterPro" id="IPR022398">
    <property type="entry name" value="Peptidase_S8_His-AS"/>
</dbReference>
<dbReference type="SUPFAM" id="SSF52743">
    <property type="entry name" value="Subtilisin-like"/>
    <property type="match status" value="1"/>
</dbReference>
<dbReference type="Proteomes" id="UP000002209">
    <property type="component" value="Chromosome"/>
</dbReference>
<keyword evidence="3 5" id="KW-0378">Hydrolase</keyword>
<dbReference type="GO" id="GO:0004252">
    <property type="term" value="F:serine-type endopeptidase activity"/>
    <property type="evidence" value="ECO:0007669"/>
    <property type="project" value="UniProtKB-UniRule"/>
</dbReference>
<evidence type="ECO:0000256" key="6">
    <source>
        <dbReference type="SAM" id="MobiDB-lite"/>
    </source>
</evidence>
<dbReference type="GO" id="GO:0006508">
    <property type="term" value="P:proteolysis"/>
    <property type="evidence" value="ECO:0007669"/>
    <property type="project" value="UniProtKB-KW"/>
</dbReference>
<organism evidence="8 9">
    <name type="scientific">Gemmatimonas aurantiaca (strain DSM 14586 / JCM 11422 / NBRC 100505 / T-27)</name>
    <dbReference type="NCBI Taxonomy" id="379066"/>
    <lineage>
        <taxon>Bacteria</taxon>
        <taxon>Pseudomonadati</taxon>
        <taxon>Gemmatimonadota</taxon>
        <taxon>Gemmatimonadia</taxon>
        <taxon>Gemmatimonadales</taxon>
        <taxon>Gemmatimonadaceae</taxon>
        <taxon>Gemmatimonas</taxon>
    </lineage>
</organism>
<dbReference type="PROSITE" id="PS00137">
    <property type="entry name" value="SUBTILASE_HIS"/>
    <property type="match status" value="1"/>
</dbReference>
<feature type="region of interest" description="Disordered" evidence="6">
    <location>
        <begin position="473"/>
        <end position="512"/>
    </location>
</feature>
<name>C1AD56_GEMAT</name>
<evidence type="ECO:0000259" key="7">
    <source>
        <dbReference type="Pfam" id="PF00082"/>
    </source>
</evidence>
<keyword evidence="2 5" id="KW-0645">Protease</keyword>
<evidence type="ECO:0000256" key="2">
    <source>
        <dbReference type="ARBA" id="ARBA00022670"/>
    </source>
</evidence>
<dbReference type="InterPro" id="IPR015500">
    <property type="entry name" value="Peptidase_S8_subtilisin-rel"/>
</dbReference>
<reference evidence="9" key="1">
    <citation type="submission" date="2006-03" db="EMBL/GenBank/DDBJ databases">
        <title>Complete genome sequence of Gemmatimonas aurantiaca T-27 that represents a novel phylum Gemmatimonadetes.</title>
        <authorList>
            <person name="Takasaki K."/>
            <person name="Ichikawa N."/>
            <person name="Miura H."/>
            <person name="Matsushita S."/>
            <person name="Watanabe Y."/>
            <person name="Oguchi A."/>
            <person name="Ankai A."/>
            <person name="Yashiro I."/>
            <person name="Takahashi M."/>
            <person name="Terui Y."/>
            <person name="Fukui S."/>
            <person name="Yokoyama H."/>
            <person name="Tanikawa S."/>
            <person name="Hanada S."/>
            <person name="Kamagata Y."/>
            <person name="Fujita N."/>
        </authorList>
    </citation>
    <scope>NUCLEOTIDE SEQUENCE [LARGE SCALE GENOMIC DNA]</scope>
    <source>
        <strain evidence="9">T-27 / DSM 14586 / JCM 11422 / NBRC 100505</strain>
    </source>
</reference>
<dbReference type="OrthoDB" id="9798386at2"/>
<dbReference type="KEGG" id="gau:GAU_3391"/>
<proteinExistence type="inferred from homology"/>
<dbReference type="PRINTS" id="PR00723">
    <property type="entry name" value="SUBTILISIN"/>
</dbReference>
<feature type="active site" description="Charge relay system" evidence="5">
    <location>
        <position position="239"/>
    </location>
</feature>
<dbReference type="InterPro" id="IPR023828">
    <property type="entry name" value="Peptidase_S8_Ser-AS"/>
</dbReference>
<comment type="similarity">
    <text evidence="1 5">Belongs to the peptidase S8 family.</text>
</comment>
<dbReference type="PANTHER" id="PTHR43806:SF11">
    <property type="entry name" value="CEREVISIN-RELATED"/>
    <property type="match status" value="1"/>
</dbReference>
<feature type="region of interest" description="Disordered" evidence="6">
    <location>
        <begin position="1"/>
        <end position="30"/>
    </location>
</feature>
<dbReference type="eggNOG" id="COG1404">
    <property type="taxonomic scope" value="Bacteria"/>
</dbReference>
<dbReference type="Pfam" id="PF00082">
    <property type="entry name" value="Peptidase_S8"/>
    <property type="match status" value="1"/>
</dbReference>
<feature type="domain" description="Peptidase S8/S53" evidence="7">
    <location>
        <begin position="160"/>
        <end position="575"/>
    </location>
</feature>
<keyword evidence="4 5" id="KW-0720">Serine protease</keyword>
<sequence>MAERRKKAPSKSAGKDAASQPARSAKEKEHEELRRNMLRSIITEPLLSRIQEQPRAKFDVIISLNELYQGGLESALEQVQRRAVDWGVKYSSVSSYVFARLTAAQIQKLARETQDLVAENRRAETVVYRIWEDSDIAVTLTRSLTTVKADAAQRAFHALGEGIVWAVLDSGVDGRHAHFAEKQTLHGRIDSLGVRTPIEHRDYTPDGDAQNPTPGDATLRDNATQRTGHASALVDRLGHGTHVAGIISGYWTTEEKGGLRVVGTEMRDENSGAGSTSKPLISRETLTSISGVAPLSKVVSLKVIADVTRTDDFKQTRGQGKVSWVLRAIDDIQKWNQNGRRLLIHGVNMSIGYDFDPRWFACGQSPLCAEVNRLVKSGVCVVVSAGNSGYSSYISGSGTELNSYNNLSITDPGNAELAITVGSTHRDMPHLYGVSYFSSRGPTGDGRRKPDLLAPGERIRSCAAGIEQERYGVDPEIHPSPKVEAAKPKKPGTLAHAVEGPPQPLQPNADRAPENGKVLYCEQTGTSMAAPHVSGAIAGFLSVRTEFIGQPERVKELFLKGAVDLGREPSFQGHGLLDLMKVLQAV</sequence>
<dbReference type="Gene3D" id="3.40.50.200">
    <property type="entry name" value="Peptidase S8/S53 domain"/>
    <property type="match status" value="1"/>
</dbReference>